<sequence>MNEKELSAAKSNVVDLVQVLLVFGRERKDKMGDNCLEVFVAPTDITTNNNSSTDADITIIADNMTDKLSPKLKPSMASKKKLTQARLSFKPLDAKPVNACSKKRKLSDQDTSLSKTAKIQKANIENKVKLHNNITNNNGINNTNTNNNSNSGSISNVNKNNSSNVAEMEVCDEVISSSGSSGVATPMLQTVKSHTLDKFFSSRNVQDEIISSSTNDVIDLTRSDGDDNISEKCEENIEKENKLSSNFNEDANFALLTDSQAKPKSGVGDAKGKVLKEKFDQVVGRSGCEVKVFLPDLALCDMSVCSSPADSKLINSALSGSSCKSPLSTSKSPKQCSKSLVMPTSGEQKDDDDSSSELDLSTCATPCNEESSTTCSVASHSDEDVTPMENNEKPNPLASTPKPAQVKQKRRRSDPIRQKIKEEREKERLKRKEEKENERLQKLQQRKEDKERKSLERQHLKIQKDKERLEKEKQREMERLEKEKLKDELRRKKQDMIEAKLEEKRKKDEERKIKEEEKVKEKEEEMRKQQRRKAAFQNYFVQKPKSKPVAKPKEHSGMFMPFEVKKDMRMAPADRRSLSKESMDKLDEIMNIQDHQPLYQAELKSNGFTPRKSGKTWPREGDQVDDISHEDDVVKKVTYHVKLLQFHTNYRPPYYGTWRKSSNVLLAKNPWKKDTALFDYEVDSDDEWEEEEPGESLSSSEEEEEKDDKEDDEDEEDGWMVPHGYLSEGEGCVEDDEQVTPEILKARRAAKAEIWERQRNQQGLPHKPEYIGCIWDGSGKSDVNIFNEYRVTIINGEMPITTSHNRAPKDVEPTENKSGNNLKKRIVPEEALPDLIKFVHGSRTGIKKLVVEFQSYWNMQHANMVAKMAQEESKTEPSSDITPGTPGEKSDACKQNSTPNTSVTETDAPEENSIISKRQLEKKILAIAVREKRVDYSKICWYVHNDIRKQYGLEDLPLKDKTSEIKAQEEQMAAAAALQSTKNSQQSLPTTLEAKTPNGKGGSNDKTPARPAPSDQMSILSFAQTSDKLSSVRTVAAVADSVSCSSSSSSNNNNNSNNGDIVVTNDIKDNAKSPAKKPLPRDQMSILNFTKAAPQSSEKTALPSTVKADQQSRDKSVSLKNADSSSMCDSVIVIDDTNDYNSSESKTNTDGKSVELKTSGESKTVEMKEARGEGSNVDDMKPSINCASKSSCDSSVTKPNVNGDCNDVKPSSTSESIEGKPGCVNLDPVKEPMKDETTPDFKKSVNPQTSTDILPATDHSVSPQNCNSTDVEMVEEPKSTTG</sequence>
<evidence type="ECO:0000313" key="11">
    <source>
        <dbReference type="EMBL" id="CAI9733756.1"/>
    </source>
</evidence>
<dbReference type="PANTHER" id="PTHR15272:SF0">
    <property type="entry name" value="CHROMATIN ASSEMBLY FACTOR 1 SUBUNIT A"/>
    <property type="match status" value="1"/>
</dbReference>
<organism evidence="11 12">
    <name type="scientific">Octopus vulgaris</name>
    <name type="common">Common octopus</name>
    <dbReference type="NCBI Taxonomy" id="6645"/>
    <lineage>
        <taxon>Eukaryota</taxon>
        <taxon>Metazoa</taxon>
        <taxon>Spiralia</taxon>
        <taxon>Lophotrochozoa</taxon>
        <taxon>Mollusca</taxon>
        <taxon>Cephalopoda</taxon>
        <taxon>Coleoidea</taxon>
        <taxon>Octopodiformes</taxon>
        <taxon>Octopoda</taxon>
        <taxon>Incirrata</taxon>
        <taxon>Octopodidae</taxon>
        <taxon>Octopus</taxon>
    </lineage>
</organism>
<dbReference type="PANTHER" id="PTHR15272">
    <property type="entry name" value="CHROMATIN ASSEMBLY FACTOR 1 SUBUNIT A CAF-1 SUBUNIT A"/>
    <property type="match status" value="1"/>
</dbReference>
<feature type="compositionally biased region" description="Acidic residues" evidence="7">
    <location>
        <begin position="684"/>
        <end position="718"/>
    </location>
</feature>
<dbReference type="GO" id="GO:0005634">
    <property type="term" value="C:nucleus"/>
    <property type="evidence" value="ECO:0007669"/>
    <property type="project" value="UniProtKB-SubCell"/>
</dbReference>
<feature type="compositionally biased region" description="Polar residues" evidence="7">
    <location>
        <begin position="978"/>
        <end position="990"/>
    </location>
</feature>
<evidence type="ECO:0000256" key="3">
    <source>
        <dbReference type="ARBA" id="ARBA00022763"/>
    </source>
</evidence>
<evidence type="ECO:0000259" key="9">
    <source>
        <dbReference type="Pfam" id="PF12253"/>
    </source>
</evidence>
<evidence type="ECO:0000259" key="10">
    <source>
        <dbReference type="Pfam" id="PF15539"/>
    </source>
</evidence>
<feature type="region of interest" description="Disordered" evidence="7">
    <location>
        <begin position="1043"/>
        <end position="1063"/>
    </location>
</feature>
<feature type="compositionally biased region" description="Polar residues" evidence="7">
    <location>
        <begin position="362"/>
        <end position="379"/>
    </location>
</feature>
<feature type="region of interest" description="Disordered" evidence="7">
    <location>
        <begin position="320"/>
        <end position="485"/>
    </location>
</feature>
<accession>A0AA36BG01</accession>
<feature type="domain" description="Chromatin assembly factor 1 subunit A dimerization" evidence="9">
    <location>
        <begin position="642"/>
        <end position="714"/>
    </location>
</feature>
<feature type="compositionally biased region" description="Polar residues" evidence="7">
    <location>
        <begin position="1092"/>
        <end position="1109"/>
    </location>
</feature>
<evidence type="ECO:0008006" key="13">
    <source>
        <dbReference type="Google" id="ProtNLM"/>
    </source>
</evidence>
<dbReference type="Pfam" id="PF15539">
    <property type="entry name" value="CAF1-p150_C2"/>
    <property type="match status" value="1"/>
</dbReference>
<evidence type="ECO:0000256" key="6">
    <source>
        <dbReference type="ARBA" id="ARBA00023242"/>
    </source>
</evidence>
<proteinExistence type="predicted"/>
<feature type="region of interest" description="Disordered" evidence="7">
    <location>
        <begin position="502"/>
        <end position="561"/>
    </location>
</feature>
<feature type="compositionally biased region" description="Low complexity" evidence="7">
    <location>
        <begin position="1045"/>
        <end position="1058"/>
    </location>
</feature>
<dbReference type="Proteomes" id="UP001162480">
    <property type="component" value="Chromosome 15"/>
</dbReference>
<dbReference type="GO" id="GO:0006260">
    <property type="term" value="P:DNA replication"/>
    <property type="evidence" value="ECO:0007669"/>
    <property type="project" value="UniProtKB-KW"/>
</dbReference>
<evidence type="ECO:0000256" key="1">
    <source>
        <dbReference type="ARBA" id="ARBA00004123"/>
    </source>
</evidence>
<protein>
    <recommendedName>
        <fullName evidence="13">Chromatin assembly factor 1 subunit A</fullName>
    </recommendedName>
</protein>
<dbReference type="Pfam" id="PF12253">
    <property type="entry name" value="CAF1A_dimeriz"/>
    <property type="match status" value="1"/>
</dbReference>
<keyword evidence="3" id="KW-0227">DNA damage</keyword>
<feature type="compositionally biased region" description="Basic and acidic residues" evidence="7">
    <location>
        <begin position="1147"/>
        <end position="1172"/>
    </location>
</feature>
<feature type="region of interest" description="Disordered" evidence="7">
    <location>
        <begin position="684"/>
        <end position="729"/>
    </location>
</feature>
<feature type="region of interest" description="Disordered" evidence="7">
    <location>
        <begin position="801"/>
        <end position="820"/>
    </location>
</feature>
<feature type="compositionally biased region" description="Basic and acidic residues" evidence="7">
    <location>
        <begin position="413"/>
        <end position="485"/>
    </location>
</feature>
<dbReference type="GO" id="GO:0033186">
    <property type="term" value="C:CAF-1 complex"/>
    <property type="evidence" value="ECO:0007669"/>
    <property type="project" value="TreeGrafter"/>
</dbReference>
<keyword evidence="5" id="KW-0234">DNA repair</keyword>
<dbReference type="InterPro" id="IPR022043">
    <property type="entry name" value="CAF1A_DD"/>
</dbReference>
<evidence type="ECO:0000259" key="8">
    <source>
        <dbReference type="Pfam" id="PF11600"/>
    </source>
</evidence>
<feature type="region of interest" description="Disordered" evidence="7">
    <location>
        <begin position="976"/>
        <end position="1014"/>
    </location>
</feature>
<comment type="subcellular location">
    <subcellularLocation>
        <location evidence="1">Nucleus</location>
    </subcellularLocation>
</comment>
<evidence type="ECO:0000256" key="2">
    <source>
        <dbReference type="ARBA" id="ARBA00022705"/>
    </source>
</evidence>
<feature type="compositionally biased region" description="Basic and acidic residues" evidence="7">
    <location>
        <begin position="1228"/>
        <end position="1243"/>
    </location>
</feature>
<evidence type="ECO:0000256" key="7">
    <source>
        <dbReference type="SAM" id="MobiDB-lite"/>
    </source>
</evidence>
<dbReference type="GO" id="GO:0006334">
    <property type="term" value="P:nucleosome assembly"/>
    <property type="evidence" value="ECO:0007669"/>
    <property type="project" value="TreeGrafter"/>
</dbReference>
<reference evidence="11" key="1">
    <citation type="submission" date="2023-08" db="EMBL/GenBank/DDBJ databases">
        <authorList>
            <person name="Alioto T."/>
            <person name="Alioto T."/>
            <person name="Gomez Garrido J."/>
        </authorList>
    </citation>
    <scope>NUCLEOTIDE SEQUENCE</scope>
</reference>
<dbReference type="EMBL" id="OX597828">
    <property type="protein sequence ID" value="CAI9733756.1"/>
    <property type="molecule type" value="Genomic_DNA"/>
</dbReference>
<keyword evidence="2" id="KW-0235">DNA replication</keyword>
<feature type="compositionally biased region" description="Polar residues" evidence="7">
    <location>
        <begin position="1259"/>
        <end position="1270"/>
    </location>
</feature>
<evidence type="ECO:0000313" key="12">
    <source>
        <dbReference type="Proteomes" id="UP001162480"/>
    </source>
</evidence>
<feature type="region of interest" description="Disordered" evidence="7">
    <location>
        <begin position="1207"/>
        <end position="1282"/>
    </location>
</feature>
<keyword evidence="12" id="KW-1185">Reference proteome</keyword>
<dbReference type="InterPro" id="IPR021644">
    <property type="entry name" value="CAF-1_p150_acidic"/>
</dbReference>
<evidence type="ECO:0000256" key="5">
    <source>
        <dbReference type="ARBA" id="ARBA00023204"/>
    </source>
</evidence>
<feature type="region of interest" description="Disordered" evidence="7">
    <location>
        <begin position="1138"/>
        <end position="1182"/>
    </location>
</feature>
<keyword evidence="6" id="KW-0539">Nucleus</keyword>
<feature type="compositionally biased region" description="Polar residues" evidence="7">
    <location>
        <begin position="893"/>
        <end position="905"/>
    </location>
</feature>
<feature type="compositionally biased region" description="Basic and acidic residues" evidence="7">
    <location>
        <begin position="502"/>
        <end position="528"/>
    </location>
</feature>
<evidence type="ECO:0000256" key="4">
    <source>
        <dbReference type="ARBA" id="ARBA00023186"/>
    </source>
</evidence>
<keyword evidence="4" id="KW-0143">Chaperone</keyword>
<feature type="domain" description="Chromatin assembly factor 1 p150 subunit acidic region" evidence="8">
    <location>
        <begin position="417"/>
        <end position="569"/>
    </location>
</feature>
<feature type="domain" description="Chromatin assembly factor 1 subunit p150 C-terminal" evidence="10">
    <location>
        <begin position="895"/>
        <end position="993"/>
    </location>
</feature>
<dbReference type="InterPro" id="IPR029105">
    <property type="entry name" value="CAF1-p150_C2"/>
</dbReference>
<dbReference type="Pfam" id="PF11600">
    <property type="entry name" value="CAF1A_acidic"/>
    <property type="match status" value="1"/>
</dbReference>
<feature type="region of interest" description="Disordered" evidence="7">
    <location>
        <begin position="1092"/>
        <end position="1122"/>
    </location>
</feature>
<dbReference type="GO" id="GO:0006281">
    <property type="term" value="P:DNA repair"/>
    <property type="evidence" value="ECO:0007669"/>
    <property type="project" value="UniProtKB-KW"/>
</dbReference>
<gene>
    <name evidence="11" type="ORF">OCTVUL_1B029132</name>
</gene>
<name>A0AA36BG01_OCTVU</name>
<feature type="region of interest" description="Disordered" evidence="7">
    <location>
        <begin position="868"/>
        <end position="912"/>
    </location>
</feature>
<feature type="compositionally biased region" description="Low complexity" evidence="7">
    <location>
        <begin position="320"/>
        <end position="334"/>
    </location>
</feature>
<feature type="region of interest" description="Disordered" evidence="7">
    <location>
        <begin position="135"/>
        <end position="156"/>
    </location>
</feature>